<organism evidence="1 2">
    <name type="scientific">Bacillus phage Izhevsk</name>
    <dbReference type="NCBI Taxonomy" id="2724322"/>
    <lineage>
        <taxon>Viruses</taxon>
        <taxon>Duplodnaviria</taxon>
        <taxon>Heunggongvirae</taxon>
        <taxon>Uroviricota</taxon>
        <taxon>Caudoviricetes</taxon>
        <taxon>Joanripponvirinae</taxon>
        <taxon>Tsamsavirus</taxon>
        <taxon>Tsamsavirus izhevsk</taxon>
    </lineage>
</organism>
<evidence type="ECO:0000313" key="2">
    <source>
        <dbReference type="Proteomes" id="UP000503405"/>
    </source>
</evidence>
<protein>
    <submittedName>
        <fullName evidence="1">Uncharacterized protein</fullName>
    </submittedName>
</protein>
<proteinExistence type="predicted"/>
<reference evidence="1 2" key="1">
    <citation type="submission" date="2020-03" db="EMBL/GenBank/DDBJ databases">
        <authorList>
            <person name="Skorynina A."/>
            <person name="Kazantseva O."/>
            <person name="Baycher S."/>
            <person name="Piligrimova E."/>
            <person name="Kuliabin V."/>
            <person name="Shadrin A."/>
        </authorList>
    </citation>
    <scope>NUCLEOTIDE SEQUENCE [LARGE SCALE GENOMIC DNA]</scope>
</reference>
<name>A0A6H0X661_9CAUD</name>
<accession>A0A6H0X661</accession>
<keyword evidence="2" id="KW-1185">Reference proteome</keyword>
<dbReference type="EMBL" id="MT254578">
    <property type="protein sequence ID" value="QIW89810.1"/>
    <property type="molecule type" value="Genomic_DNA"/>
</dbReference>
<dbReference type="Proteomes" id="UP000503405">
    <property type="component" value="Segment"/>
</dbReference>
<sequence length="73" mass="8871">MKEFQFRIARKRLPEDEIQRTIFSARLLDNGKWRVEFYSRAHNKDVIYDYPPEKVLKSLADRDWILVEDGDIE</sequence>
<gene>
    <name evidence="1" type="ORF">Izhevsk_129</name>
</gene>
<evidence type="ECO:0000313" key="1">
    <source>
        <dbReference type="EMBL" id="QIW89810.1"/>
    </source>
</evidence>